<gene>
    <name evidence="4" type="ORF">M422DRAFT_267131</name>
</gene>
<dbReference type="Pfam" id="PF08386">
    <property type="entry name" value="Abhydrolase_4"/>
    <property type="match status" value="1"/>
</dbReference>
<reference evidence="4 5" key="1">
    <citation type="submission" date="2014-06" db="EMBL/GenBank/DDBJ databases">
        <title>Evolutionary Origins and Diversification of the Mycorrhizal Mutualists.</title>
        <authorList>
            <consortium name="DOE Joint Genome Institute"/>
            <consortium name="Mycorrhizal Genomics Consortium"/>
            <person name="Kohler A."/>
            <person name="Kuo A."/>
            <person name="Nagy L.G."/>
            <person name="Floudas D."/>
            <person name="Copeland A."/>
            <person name="Barry K.W."/>
            <person name="Cichocki N."/>
            <person name="Veneault-Fourrey C."/>
            <person name="LaButti K."/>
            <person name="Lindquist E.A."/>
            <person name="Lipzen A."/>
            <person name="Lundell T."/>
            <person name="Morin E."/>
            <person name="Murat C."/>
            <person name="Riley R."/>
            <person name="Ohm R."/>
            <person name="Sun H."/>
            <person name="Tunlid A."/>
            <person name="Henrissat B."/>
            <person name="Grigoriev I.V."/>
            <person name="Hibbett D.S."/>
            <person name="Martin F."/>
        </authorList>
    </citation>
    <scope>NUCLEOTIDE SEQUENCE [LARGE SCALE GENOMIC DNA]</scope>
    <source>
        <strain evidence="4 5">SS14</strain>
    </source>
</reference>
<evidence type="ECO:0000256" key="1">
    <source>
        <dbReference type="ARBA" id="ARBA00010088"/>
    </source>
</evidence>
<dbReference type="OrthoDB" id="425534at2759"/>
<dbReference type="GO" id="GO:0016787">
    <property type="term" value="F:hydrolase activity"/>
    <property type="evidence" value="ECO:0007669"/>
    <property type="project" value="UniProtKB-KW"/>
</dbReference>
<dbReference type="PANTHER" id="PTHR43248">
    <property type="entry name" value="2-SUCCINYL-6-HYDROXY-2,4-CYCLOHEXADIENE-1-CARBOXYLATE SYNTHASE"/>
    <property type="match status" value="1"/>
</dbReference>
<dbReference type="InterPro" id="IPR013595">
    <property type="entry name" value="Pept_S33_TAP-like_C"/>
</dbReference>
<dbReference type="Gene3D" id="3.40.50.1820">
    <property type="entry name" value="alpha/beta hydrolase"/>
    <property type="match status" value="1"/>
</dbReference>
<dbReference type="PANTHER" id="PTHR43248:SF25">
    <property type="entry name" value="AB HYDROLASE-1 DOMAIN-CONTAINING PROTEIN-RELATED"/>
    <property type="match status" value="1"/>
</dbReference>
<keyword evidence="2" id="KW-0378">Hydrolase</keyword>
<dbReference type="AlphaFoldDB" id="A0A0C9V0N6"/>
<proteinExistence type="inferred from homology"/>
<keyword evidence="5" id="KW-1185">Reference proteome</keyword>
<dbReference type="SUPFAM" id="SSF53474">
    <property type="entry name" value="alpha/beta-Hydrolases"/>
    <property type="match status" value="1"/>
</dbReference>
<feature type="domain" description="Peptidase S33 tripeptidyl aminopeptidase-like C-terminal" evidence="3">
    <location>
        <begin position="272"/>
        <end position="365"/>
    </location>
</feature>
<name>A0A0C9V0N6_SPHS4</name>
<evidence type="ECO:0000313" key="4">
    <source>
        <dbReference type="EMBL" id="KIJ31181.1"/>
    </source>
</evidence>
<sequence>MRRGEFLSKIPWDTAVARDIVSMSNCLDGPDSPVNYYGFSYGSVLGAYLVNSTFFSFYPNFSFTKWKSTTVFPNRVGRIVIDGIVDAIKWATEPTFKLLPAFFKDAEATLAGFTSLCVQAGPSNCSFATEGSTGTSLIQEITDLIKIAYDKHKAGLTNITSLKIRAEVYNDLSTPTSWDTRLAPQLVSFRNSPLSSKNITLPKRFKPNALFERRSIPVDPDLIMSLGDSVIPCLDSINQPHITTKDVYDEVVGTSQTVSPLFGEVIVGSSYLFTCHRFPVCAVERFTGPFNAKLANPILIIGNKADPRTPISNARKIAAALGSSARLLEQNGFGHTSLAENSDCTHGMIRKYLLTGELPEIGEVCNVNQALFPPNGTGPTAASNALINKIIYA</sequence>
<comment type="similarity">
    <text evidence="1">Belongs to the peptidase S33 family.</text>
</comment>
<evidence type="ECO:0000256" key="2">
    <source>
        <dbReference type="ARBA" id="ARBA00022801"/>
    </source>
</evidence>
<accession>A0A0C9V0N6</accession>
<dbReference type="InterPro" id="IPR029058">
    <property type="entry name" value="AB_hydrolase_fold"/>
</dbReference>
<dbReference type="HOGENOM" id="CLU_688970_0_0_1"/>
<evidence type="ECO:0000313" key="5">
    <source>
        <dbReference type="Proteomes" id="UP000054279"/>
    </source>
</evidence>
<evidence type="ECO:0000259" key="3">
    <source>
        <dbReference type="Pfam" id="PF08386"/>
    </source>
</evidence>
<organism evidence="4 5">
    <name type="scientific">Sphaerobolus stellatus (strain SS14)</name>
    <dbReference type="NCBI Taxonomy" id="990650"/>
    <lineage>
        <taxon>Eukaryota</taxon>
        <taxon>Fungi</taxon>
        <taxon>Dikarya</taxon>
        <taxon>Basidiomycota</taxon>
        <taxon>Agaricomycotina</taxon>
        <taxon>Agaricomycetes</taxon>
        <taxon>Phallomycetidae</taxon>
        <taxon>Geastrales</taxon>
        <taxon>Sphaerobolaceae</taxon>
        <taxon>Sphaerobolus</taxon>
    </lineage>
</organism>
<dbReference type="InterPro" id="IPR051601">
    <property type="entry name" value="Serine_prot/Carboxylest_S33"/>
</dbReference>
<protein>
    <recommendedName>
        <fullName evidence="3">Peptidase S33 tripeptidyl aminopeptidase-like C-terminal domain-containing protein</fullName>
    </recommendedName>
</protein>
<dbReference type="EMBL" id="KN837246">
    <property type="protein sequence ID" value="KIJ31181.1"/>
    <property type="molecule type" value="Genomic_DNA"/>
</dbReference>
<dbReference type="Proteomes" id="UP000054279">
    <property type="component" value="Unassembled WGS sequence"/>
</dbReference>